<feature type="transmembrane region" description="Helical" evidence="1">
    <location>
        <begin position="108"/>
        <end position="136"/>
    </location>
</feature>
<comment type="caution">
    <text evidence="2">The sequence shown here is derived from an EMBL/GenBank/DDBJ whole genome shotgun (WGS) entry which is preliminary data.</text>
</comment>
<dbReference type="Proteomes" id="UP001177140">
    <property type="component" value="Unassembled WGS sequence"/>
</dbReference>
<dbReference type="AlphaFoldDB" id="A0AA41RK32"/>
<keyword evidence="1" id="KW-0472">Membrane</keyword>
<evidence type="ECO:0000256" key="1">
    <source>
        <dbReference type="SAM" id="Phobius"/>
    </source>
</evidence>
<keyword evidence="3" id="KW-1185">Reference proteome</keyword>
<name>A0AA41RK32_PAPNU</name>
<evidence type="ECO:0000313" key="3">
    <source>
        <dbReference type="Proteomes" id="UP001177140"/>
    </source>
</evidence>
<dbReference type="EMBL" id="JAJJMA010002099">
    <property type="protein sequence ID" value="MCL7021564.1"/>
    <property type="molecule type" value="Genomic_DNA"/>
</dbReference>
<gene>
    <name evidence="2" type="ORF">MKW94_010614</name>
</gene>
<keyword evidence="1" id="KW-0812">Transmembrane</keyword>
<evidence type="ECO:0000313" key="2">
    <source>
        <dbReference type="EMBL" id="MCL7021564.1"/>
    </source>
</evidence>
<sequence>MDSDFIPLKLQSQKQLKFSFRREFMVCRKVQNDDAKHNKSDEPTKSFFMKEIRRRGMKPTYLIKESAKKRLYDVVEETTQNEDERVFSINSVSIDFEIDYFKGSWATLLMSILLFTFVFSVFHILCFPPSFLFTFLRISSRIETLKPVKFFKILT</sequence>
<protein>
    <submittedName>
        <fullName evidence="2">Uncharacterized protein</fullName>
    </submittedName>
</protein>
<organism evidence="2 3">
    <name type="scientific">Papaver nudicaule</name>
    <name type="common">Iceland poppy</name>
    <dbReference type="NCBI Taxonomy" id="74823"/>
    <lineage>
        <taxon>Eukaryota</taxon>
        <taxon>Viridiplantae</taxon>
        <taxon>Streptophyta</taxon>
        <taxon>Embryophyta</taxon>
        <taxon>Tracheophyta</taxon>
        <taxon>Spermatophyta</taxon>
        <taxon>Magnoliopsida</taxon>
        <taxon>Ranunculales</taxon>
        <taxon>Papaveraceae</taxon>
        <taxon>Papaveroideae</taxon>
        <taxon>Papaver</taxon>
    </lineage>
</organism>
<keyword evidence="1" id="KW-1133">Transmembrane helix</keyword>
<proteinExistence type="predicted"/>
<reference evidence="2" key="1">
    <citation type="submission" date="2022-03" db="EMBL/GenBank/DDBJ databases">
        <title>A functionally conserved STORR gene fusion in Papaver species that diverged 16.8 million years ago.</title>
        <authorList>
            <person name="Catania T."/>
        </authorList>
    </citation>
    <scope>NUCLEOTIDE SEQUENCE</scope>
    <source>
        <strain evidence="2">S-191538</strain>
    </source>
</reference>
<accession>A0AA41RK32</accession>